<protein>
    <submittedName>
        <fullName evidence="2">Uncharacterized protein</fullName>
    </submittedName>
</protein>
<organism evidence="2 3">
    <name type="scientific">Tanacetum coccineum</name>
    <dbReference type="NCBI Taxonomy" id="301880"/>
    <lineage>
        <taxon>Eukaryota</taxon>
        <taxon>Viridiplantae</taxon>
        <taxon>Streptophyta</taxon>
        <taxon>Embryophyta</taxon>
        <taxon>Tracheophyta</taxon>
        <taxon>Spermatophyta</taxon>
        <taxon>Magnoliopsida</taxon>
        <taxon>eudicotyledons</taxon>
        <taxon>Gunneridae</taxon>
        <taxon>Pentapetalae</taxon>
        <taxon>asterids</taxon>
        <taxon>campanulids</taxon>
        <taxon>Asterales</taxon>
        <taxon>Asteraceae</taxon>
        <taxon>Asteroideae</taxon>
        <taxon>Anthemideae</taxon>
        <taxon>Anthemidinae</taxon>
        <taxon>Tanacetum</taxon>
    </lineage>
</organism>
<gene>
    <name evidence="2" type="ORF">Tco_0657274</name>
</gene>
<comment type="caution">
    <text evidence="2">The sequence shown here is derived from an EMBL/GenBank/DDBJ whole genome shotgun (WGS) entry which is preliminary data.</text>
</comment>
<evidence type="ECO:0000313" key="2">
    <source>
        <dbReference type="EMBL" id="GJS62490.1"/>
    </source>
</evidence>
<proteinExistence type="predicted"/>
<reference evidence="2" key="2">
    <citation type="submission" date="2022-01" db="EMBL/GenBank/DDBJ databases">
        <authorList>
            <person name="Yamashiro T."/>
            <person name="Shiraishi A."/>
            <person name="Satake H."/>
            <person name="Nakayama K."/>
        </authorList>
    </citation>
    <scope>NUCLEOTIDE SEQUENCE</scope>
</reference>
<accession>A0ABQ4XB53</accession>
<keyword evidence="3" id="KW-1185">Reference proteome</keyword>
<reference evidence="2" key="1">
    <citation type="journal article" date="2022" name="Int. J. Mol. Sci.">
        <title>Draft Genome of Tanacetum Coccineum: Genomic Comparison of Closely Related Tanacetum-Family Plants.</title>
        <authorList>
            <person name="Yamashiro T."/>
            <person name="Shiraishi A."/>
            <person name="Nakayama K."/>
            <person name="Satake H."/>
        </authorList>
    </citation>
    <scope>NUCLEOTIDE SEQUENCE</scope>
</reference>
<feature type="signal peptide" evidence="1">
    <location>
        <begin position="1"/>
        <end position="20"/>
    </location>
</feature>
<name>A0ABQ4XB53_9ASTR</name>
<dbReference type="EMBL" id="BQNB010009364">
    <property type="protein sequence ID" value="GJS62490.1"/>
    <property type="molecule type" value="Genomic_DNA"/>
</dbReference>
<keyword evidence="1" id="KW-0732">Signal</keyword>
<evidence type="ECO:0000256" key="1">
    <source>
        <dbReference type="SAM" id="SignalP"/>
    </source>
</evidence>
<feature type="chain" id="PRO_5046222099" evidence="1">
    <location>
        <begin position="21"/>
        <end position="85"/>
    </location>
</feature>
<dbReference type="Proteomes" id="UP001151760">
    <property type="component" value="Unassembled WGS sequence"/>
</dbReference>
<sequence>MLVTTIVLAIAEQLLFSFYAEDMGIDCCCLATPTADFFLLANGQADRSAFLVNGESQKAFSSKETLWDVGRGTQANKMLKAIYWR</sequence>
<evidence type="ECO:0000313" key="3">
    <source>
        <dbReference type="Proteomes" id="UP001151760"/>
    </source>
</evidence>